<dbReference type="Pfam" id="PF07971">
    <property type="entry name" value="Glyco_hydro_92"/>
    <property type="match status" value="1"/>
</dbReference>
<name>A0A6H0UFT3_9LACT</name>
<dbReference type="EMBL" id="CP047616">
    <property type="protein sequence ID" value="QIW54991.1"/>
    <property type="molecule type" value="Genomic_DNA"/>
</dbReference>
<dbReference type="GO" id="GO:0030246">
    <property type="term" value="F:carbohydrate binding"/>
    <property type="evidence" value="ECO:0007669"/>
    <property type="project" value="InterPro"/>
</dbReference>
<dbReference type="PANTHER" id="PTHR12143:SF43">
    <property type="entry name" value="PUTATIVE-RELATED"/>
    <property type="match status" value="1"/>
</dbReference>
<dbReference type="Proteomes" id="UP000501945">
    <property type="component" value="Chromosome"/>
</dbReference>
<dbReference type="InterPro" id="IPR012939">
    <property type="entry name" value="Glyco_hydro_92"/>
</dbReference>
<evidence type="ECO:0000259" key="2">
    <source>
        <dbReference type="Pfam" id="PF17678"/>
    </source>
</evidence>
<organism evidence="3 4">
    <name type="scientific">Pseudolactococcus raffinolactis</name>
    <dbReference type="NCBI Taxonomy" id="1366"/>
    <lineage>
        <taxon>Bacteria</taxon>
        <taxon>Bacillati</taxon>
        <taxon>Bacillota</taxon>
        <taxon>Bacilli</taxon>
        <taxon>Lactobacillales</taxon>
        <taxon>Streptococcaceae</taxon>
        <taxon>Pseudolactococcus</taxon>
    </lineage>
</organism>
<dbReference type="GO" id="GO:0005975">
    <property type="term" value="P:carbohydrate metabolic process"/>
    <property type="evidence" value="ECO:0007669"/>
    <property type="project" value="InterPro"/>
</dbReference>
<evidence type="ECO:0000313" key="3">
    <source>
        <dbReference type="EMBL" id="QIW54991.1"/>
    </source>
</evidence>
<dbReference type="RefSeq" id="WP_167839234.1">
    <property type="nucleotide sequence ID" value="NZ_CP047616.1"/>
</dbReference>
<dbReference type="Pfam" id="PF17678">
    <property type="entry name" value="Glyco_hydro_92N"/>
    <property type="match status" value="1"/>
</dbReference>
<dbReference type="InterPro" id="IPR050883">
    <property type="entry name" value="PNGase"/>
</dbReference>
<feature type="domain" description="Glycosyl hydrolase family 92 N-terminal" evidence="2">
    <location>
        <begin position="6"/>
        <end position="192"/>
    </location>
</feature>
<dbReference type="GO" id="GO:0005829">
    <property type="term" value="C:cytosol"/>
    <property type="evidence" value="ECO:0007669"/>
    <property type="project" value="TreeGrafter"/>
</dbReference>
<dbReference type="GO" id="GO:0006516">
    <property type="term" value="P:glycoprotein catabolic process"/>
    <property type="evidence" value="ECO:0007669"/>
    <property type="project" value="TreeGrafter"/>
</dbReference>
<dbReference type="Gene3D" id="1.20.1610.10">
    <property type="entry name" value="alpha-1,2-mannosidases domains"/>
    <property type="match status" value="1"/>
</dbReference>
<proteinExistence type="predicted"/>
<dbReference type="Gene3D" id="2.70.98.10">
    <property type="match status" value="1"/>
</dbReference>
<protein>
    <submittedName>
        <fullName evidence="3">Alpha-mannosidase</fullName>
    </submittedName>
</protein>
<dbReference type="GO" id="GO:0000224">
    <property type="term" value="F:peptide-N4-(N-acetyl-beta-glucosaminyl)asparagine amidase activity"/>
    <property type="evidence" value="ECO:0007669"/>
    <property type="project" value="TreeGrafter"/>
</dbReference>
<feature type="domain" description="Glycosyl hydrolase family 92" evidence="1">
    <location>
        <begin position="221"/>
        <end position="693"/>
    </location>
</feature>
<accession>A0A6H0UFT3</accession>
<dbReference type="InterPro" id="IPR008928">
    <property type="entry name" value="6-hairpin_glycosidase_sf"/>
</dbReference>
<dbReference type="InterPro" id="IPR005887">
    <property type="entry name" value="GH92_a_mannosidase_put"/>
</dbReference>
<dbReference type="SUPFAM" id="SSF48208">
    <property type="entry name" value="Six-hairpin glycosidases"/>
    <property type="match status" value="1"/>
</dbReference>
<dbReference type="InterPro" id="IPR014718">
    <property type="entry name" value="GH-type_carb-bd"/>
</dbReference>
<gene>
    <name evidence="3" type="ORF">GU336_09760</name>
</gene>
<evidence type="ECO:0000259" key="1">
    <source>
        <dbReference type="Pfam" id="PF07971"/>
    </source>
</evidence>
<dbReference type="PANTHER" id="PTHR12143">
    <property type="entry name" value="PEPTIDE N-GLYCANASE PNGASE -RELATED"/>
    <property type="match status" value="1"/>
</dbReference>
<dbReference type="Gene3D" id="1.20.1050.60">
    <property type="entry name" value="alpha-1,2-mannosidase"/>
    <property type="match status" value="1"/>
</dbReference>
<reference evidence="3 4" key="1">
    <citation type="submission" date="2019-12" db="EMBL/GenBank/DDBJ databases">
        <title>Whole genome sequences of Lactococcus raffinolactis strains isolated from sewage.</title>
        <authorList>
            <person name="Ybazeta G."/>
            <person name="Ross M."/>
            <person name="Brabant-Kirwan D."/>
            <person name="Saleh M."/>
            <person name="Dillon J.A."/>
            <person name="Splinter K."/>
            <person name="Nokhbeh R."/>
        </authorList>
    </citation>
    <scope>NUCLEOTIDE SEQUENCE [LARGE SCALE GENOMIC DNA]</scope>
    <source>
        <strain evidence="3 4">Lr_19_5</strain>
    </source>
</reference>
<dbReference type="InterPro" id="IPR041371">
    <property type="entry name" value="GH92_N"/>
</dbReference>
<evidence type="ECO:0000313" key="4">
    <source>
        <dbReference type="Proteomes" id="UP000501945"/>
    </source>
</evidence>
<dbReference type="NCBIfam" id="TIGR01180">
    <property type="entry name" value="aman2_put"/>
    <property type="match status" value="1"/>
</dbReference>
<dbReference type="AlphaFoldDB" id="A0A6H0UFT3"/>
<sequence length="713" mass="80696">MTLSEIDTRFGTANDPDFSHGNCLPVTALPFAMNHFVPQTNGNRGSWWFHPDDRMLEGFRLTHQPSPWVGDFATFIVQPISGNDEPKSIYQARTSYRQQTAVFQPDYLRLESERYHLTTQLVPSIYGAALKITYQQDRPGLLLHLPRRQSFEQIDNQTIVVSLTHNRASHDQHLTMYLALTVTSPIREVKQDDPENVRLYFEAASQEQLLRLATSFISKEQALLNLARESSQSFEDKQADATATWLDKLNRIQIEDEKMEQVAVFKHCLYRAFLFPTRFYELDDKSQPIHYQMVTQTVEKGVYYTNNGFWDTAKTGYPLFSLIAQDDLSEMLEGFLNHYREVGYLPKWLSPNELGMMPGTLIDTVIADACVKGIRLDLMPEFLTAMIKSATLENPDTRYGRQGVTAYQALGYVPNDYPESVNATLDYAYSDFCIAQVAKCLGEESTFEVYQMRAQNYRNCFDVQTGLMRGRNRAGQFAPDFSPLAWGGAYTEGSVYQNGCSVVHDVAGLAKLYPNRSAFIAHLDILHQTPPNFEVGSYGTQIHEMSEMVALNFAQVAISNQPSFHVPYLYHFVGQPYKAQVVLKQLMMKAFHPTPQAFPGDEDNGSMASWFLFNSLGFYPFCSGSGEYTLGIPLFDKATLYLSNGQELIITANQTAEQYQFVDEVELNGQVSTSLVLKHDDIMQGKDIAFKLSLVPIIKEVAADDLPTSLTQK</sequence>
<dbReference type="FunFam" id="3.30.2080.10:FF:000001">
    <property type="entry name" value="Alpha-1,2-mannosidase subfamily"/>
    <property type="match status" value="1"/>
</dbReference>
<dbReference type="Gene3D" id="3.30.2080.10">
    <property type="entry name" value="GH92 mannosidase domain"/>
    <property type="match status" value="1"/>
</dbReference>